<dbReference type="AlphaFoldDB" id="A0A017H6N5"/>
<keyword evidence="6 7" id="KW-0472">Membrane</keyword>
<evidence type="ECO:0000256" key="5">
    <source>
        <dbReference type="ARBA" id="ARBA00022989"/>
    </source>
</evidence>
<gene>
    <name evidence="8" type="ORF">C095_09715</name>
</gene>
<dbReference type="GO" id="GO:0055085">
    <property type="term" value="P:transmembrane transport"/>
    <property type="evidence" value="ECO:0007669"/>
    <property type="project" value="InterPro"/>
</dbReference>
<organism evidence="8 9">
    <name type="scientific">Fusobacterium necrophorum subsp. funduliforme B35</name>
    <dbReference type="NCBI Taxonomy" id="1226633"/>
    <lineage>
        <taxon>Bacteria</taxon>
        <taxon>Fusobacteriati</taxon>
        <taxon>Fusobacteriota</taxon>
        <taxon>Fusobacteriia</taxon>
        <taxon>Fusobacteriales</taxon>
        <taxon>Fusobacteriaceae</taxon>
        <taxon>Fusobacterium</taxon>
    </lineage>
</organism>
<evidence type="ECO:0000313" key="8">
    <source>
        <dbReference type="EMBL" id="KID48542.1"/>
    </source>
</evidence>
<keyword evidence="2 7" id="KW-0813">Transport</keyword>
<sequence>MKYFIKWFLLFWGVSIVSFLVVRLLPVSPVEMLLQKYNLPLTEENKVFLTLRYGLDKNIVKQYYLWLSGILKGDFGISFFSRLPVREEFLRRLPYSFVIGFSSLLLANVFSFFLGYFAAIEKRGIVDRMTRFFSILSLSCPPFLFAILILYSLGVKIKIISFFSGNYFWGSVFSIFILCFYQMGNLTRIVYNRFLSLQEESYVKFYRIRGFSLEYVLFLHCYKPVLYSLLSASVSKCSSVIGGSSVLEFAFSIPGISYFLISSIVARDYNVIQAYIFFVFIWMFLIHFLFDILLFFFKEKKEE</sequence>
<dbReference type="PROSITE" id="PS50928">
    <property type="entry name" value="ABC_TM1"/>
    <property type="match status" value="1"/>
</dbReference>
<dbReference type="GO" id="GO:0005886">
    <property type="term" value="C:plasma membrane"/>
    <property type="evidence" value="ECO:0007669"/>
    <property type="project" value="UniProtKB-SubCell"/>
</dbReference>
<dbReference type="Pfam" id="PF00528">
    <property type="entry name" value="BPD_transp_1"/>
    <property type="match status" value="1"/>
</dbReference>
<feature type="transmembrane region" description="Helical" evidence="7">
    <location>
        <begin position="7"/>
        <end position="25"/>
    </location>
</feature>
<feature type="transmembrane region" description="Helical" evidence="7">
    <location>
        <begin position="246"/>
        <end position="266"/>
    </location>
</feature>
<proteinExistence type="inferred from homology"/>
<evidence type="ECO:0000256" key="3">
    <source>
        <dbReference type="ARBA" id="ARBA00022475"/>
    </source>
</evidence>
<dbReference type="PANTHER" id="PTHR43163:SF6">
    <property type="entry name" value="DIPEPTIDE TRANSPORT SYSTEM PERMEASE PROTEIN DPPB-RELATED"/>
    <property type="match status" value="1"/>
</dbReference>
<dbReference type="InterPro" id="IPR035906">
    <property type="entry name" value="MetI-like_sf"/>
</dbReference>
<comment type="similarity">
    <text evidence="7">Belongs to the binding-protein-dependent transport system permease family.</text>
</comment>
<keyword evidence="4 7" id="KW-0812">Transmembrane</keyword>
<accession>A0A017H6N5</accession>
<dbReference type="CDD" id="cd06261">
    <property type="entry name" value="TM_PBP2"/>
    <property type="match status" value="1"/>
</dbReference>
<evidence type="ECO:0000256" key="2">
    <source>
        <dbReference type="ARBA" id="ARBA00022448"/>
    </source>
</evidence>
<keyword evidence="3" id="KW-1003">Cell membrane</keyword>
<dbReference type="EMBL" id="AUZI01000023">
    <property type="protein sequence ID" value="KID48542.1"/>
    <property type="molecule type" value="Genomic_DNA"/>
</dbReference>
<evidence type="ECO:0000256" key="7">
    <source>
        <dbReference type="RuleBase" id="RU363032"/>
    </source>
</evidence>
<comment type="caution">
    <text evidence="8">The sequence shown here is derived from an EMBL/GenBank/DDBJ whole genome shotgun (WGS) entry which is preliminary data.</text>
</comment>
<feature type="transmembrane region" description="Helical" evidence="7">
    <location>
        <begin position="215"/>
        <end position="234"/>
    </location>
</feature>
<evidence type="ECO:0000313" key="9">
    <source>
        <dbReference type="Proteomes" id="UP000031184"/>
    </source>
</evidence>
<dbReference type="Proteomes" id="UP000031184">
    <property type="component" value="Unassembled WGS sequence"/>
</dbReference>
<feature type="transmembrane region" description="Helical" evidence="7">
    <location>
        <begin position="166"/>
        <end position="184"/>
    </location>
</feature>
<evidence type="ECO:0000256" key="6">
    <source>
        <dbReference type="ARBA" id="ARBA00023136"/>
    </source>
</evidence>
<feature type="transmembrane region" description="Helical" evidence="7">
    <location>
        <begin position="272"/>
        <end position="297"/>
    </location>
</feature>
<dbReference type="PANTHER" id="PTHR43163">
    <property type="entry name" value="DIPEPTIDE TRANSPORT SYSTEM PERMEASE PROTEIN DPPB-RELATED"/>
    <property type="match status" value="1"/>
</dbReference>
<dbReference type="SUPFAM" id="SSF161098">
    <property type="entry name" value="MetI-like"/>
    <property type="match status" value="1"/>
</dbReference>
<reference evidence="8 9" key="1">
    <citation type="submission" date="2013-08" db="EMBL/GenBank/DDBJ databases">
        <title>An opportunistic ruminal bacterium that causes liver abscesses in cattle.</title>
        <authorList>
            <person name="Benahmed F.H."/>
            <person name="Rasmussen M."/>
            <person name="Harbottle H."/>
            <person name="Soppet D."/>
            <person name="Nagaraja T.G."/>
            <person name="Davidson M."/>
        </authorList>
    </citation>
    <scope>NUCLEOTIDE SEQUENCE [LARGE SCALE GENOMIC DNA]</scope>
    <source>
        <strain evidence="8 9">B35</strain>
    </source>
</reference>
<dbReference type="RefSeq" id="WP_005958882.1">
    <property type="nucleotide sequence ID" value="NZ_AOJP01000002.1"/>
</dbReference>
<keyword evidence="5 7" id="KW-1133">Transmembrane helix</keyword>
<evidence type="ECO:0000256" key="4">
    <source>
        <dbReference type="ARBA" id="ARBA00022692"/>
    </source>
</evidence>
<dbReference type="Gene3D" id="1.10.3720.10">
    <property type="entry name" value="MetI-like"/>
    <property type="match status" value="1"/>
</dbReference>
<comment type="subcellular location">
    <subcellularLocation>
        <location evidence="1 7">Cell membrane</location>
        <topology evidence="1 7">Multi-pass membrane protein</topology>
    </subcellularLocation>
</comment>
<protein>
    <submittedName>
        <fullName evidence="8">Peptide ABC transporter permease</fullName>
    </submittedName>
</protein>
<dbReference type="InterPro" id="IPR000515">
    <property type="entry name" value="MetI-like"/>
</dbReference>
<evidence type="ECO:0000256" key="1">
    <source>
        <dbReference type="ARBA" id="ARBA00004651"/>
    </source>
</evidence>
<dbReference type="OrthoDB" id="9773683at2"/>
<name>A0A017H6N5_9FUSO</name>
<feature type="transmembrane region" description="Helical" evidence="7">
    <location>
        <begin position="95"/>
        <end position="120"/>
    </location>
</feature>
<feature type="transmembrane region" description="Helical" evidence="7">
    <location>
        <begin position="132"/>
        <end position="154"/>
    </location>
</feature>
<dbReference type="PATRIC" id="fig|1226633.4.peg.1968"/>